<evidence type="ECO:0000313" key="3">
    <source>
        <dbReference type="Proteomes" id="UP001286313"/>
    </source>
</evidence>
<dbReference type="AlphaFoldDB" id="A0AAE1BHR2"/>
<feature type="compositionally biased region" description="Polar residues" evidence="1">
    <location>
        <begin position="31"/>
        <end position="49"/>
    </location>
</feature>
<protein>
    <submittedName>
        <fullName evidence="2">Uncharacterized protein</fullName>
    </submittedName>
</protein>
<comment type="caution">
    <text evidence="2">The sequence shown here is derived from an EMBL/GenBank/DDBJ whole genome shotgun (WGS) entry which is preliminary data.</text>
</comment>
<feature type="region of interest" description="Disordered" evidence="1">
    <location>
        <begin position="432"/>
        <end position="609"/>
    </location>
</feature>
<feature type="compositionally biased region" description="Basic and acidic residues" evidence="1">
    <location>
        <begin position="103"/>
        <end position="114"/>
    </location>
</feature>
<feature type="non-terminal residue" evidence="2">
    <location>
        <position position="609"/>
    </location>
</feature>
<evidence type="ECO:0000256" key="1">
    <source>
        <dbReference type="SAM" id="MobiDB-lite"/>
    </source>
</evidence>
<dbReference type="EMBL" id="JAWQEG010008151">
    <property type="protein sequence ID" value="KAK3850891.1"/>
    <property type="molecule type" value="Genomic_DNA"/>
</dbReference>
<proteinExistence type="predicted"/>
<feature type="compositionally biased region" description="Pro residues" evidence="1">
    <location>
        <begin position="600"/>
        <end position="609"/>
    </location>
</feature>
<feature type="compositionally biased region" description="Acidic residues" evidence="1">
    <location>
        <begin position="258"/>
        <end position="269"/>
    </location>
</feature>
<feature type="compositionally biased region" description="Polar residues" evidence="1">
    <location>
        <begin position="204"/>
        <end position="213"/>
    </location>
</feature>
<feature type="region of interest" description="Disordered" evidence="1">
    <location>
        <begin position="31"/>
        <end position="85"/>
    </location>
</feature>
<gene>
    <name evidence="2" type="ORF">Pcinc_042428</name>
</gene>
<feature type="region of interest" description="Disordered" evidence="1">
    <location>
        <begin position="200"/>
        <end position="219"/>
    </location>
</feature>
<feature type="compositionally biased region" description="Polar residues" evidence="1">
    <location>
        <begin position="443"/>
        <end position="472"/>
    </location>
</feature>
<accession>A0AAE1BHR2</accession>
<keyword evidence="3" id="KW-1185">Reference proteome</keyword>
<reference evidence="2" key="1">
    <citation type="submission" date="2023-10" db="EMBL/GenBank/DDBJ databases">
        <title>Genome assemblies of two species of porcelain crab, Petrolisthes cinctipes and Petrolisthes manimaculis (Anomura: Porcellanidae).</title>
        <authorList>
            <person name="Angst P."/>
        </authorList>
    </citation>
    <scope>NUCLEOTIDE SEQUENCE</scope>
    <source>
        <strain evidence="2">PB745_01</strain>
        <tissue evidence="2">Gill</tissue>
    </source>
</reference>
<feature type="compositionally biased region" description="Pro residues" evidence="1">
    <location>
        <begin position="126"/>
        <end position="146"/>
    </location>
</feature>
<feature type="compositionally biased region" description="Low complexity" evidence="1">
    <location>
        <begin position="73"/>
        <end position="85"/>
    </location>
</feature>
<name>A0AAE1BHR2_PETCI</name>
<sequence>VVGGRLPLALHRLLLQHLQLDAWTRVDDGMTTSPTSSLQDLSENVSCSSDRIHHPSISSGPPHLLHLRPPPRSVSSGSLSSYDESDLDSCSSLEVDIHEIRSQWRNSSERDRLPLKPFQPFNDLSPSPPSHLFPTTSTPPPTPPRPSMTSLSSVSSRPPHLLSPPIPQILMATNIVSGSSIDPDEYCNNDSDDNINVDVVRGSKNPTTTNQPCINPEDGEKDSIELLANEASSLDTEDAEKDLSEALTSESIHSCSDPEQESTCEEEDLISPPDTPLSPPLSTTALQTLNLRTLTLNQEDPAEDNRLKSTPESPIVDAYEKECLDQPEKMVKELETQAKEGNVSENEDQDNQVREEEVHSSETEKEEDSSDKDEEKEENIAKETPVVNEIENEGVDEAQVNEVEEKVTDVKEIEETGFEDVENLINKIEENGTFVDREEDNESQVIRNNQENESLVNGVLETQNIAEAQASDNQENENQENENQTPEVPDPFVPYRRGRRERDARRRRAAAAAASPSGSPCLSPARKVPVSPSRERTRPNRVTFEEGLSWREGGAARRRTAGGLGNRHFRRSVPQASSSSTSVSTRGRITSPDAVISPLPSLPPPRVYV</sequence>
<dbReference type="Proteomes" id="UP001286313">
    <property type="component" value="Unassembled WGS sequence"/>
</dbReference>
<organism evidence="2 3">
    <name type="scientific">Petrolisthes cinctipes</name>
    <name type="common">Flat porcelain crab</name>
    <dbReference type="NCBI Taxonomy" id="88211"/>
    <lineage>
        <taxon>Eukaryota</taxon>
        <taxon>Metazoa</taxon>
        <taxon>Ecdysozoa</taxon>
        <taxon>Arthropoda</taxon>
        <taxon>Crustacea</taxon>
        <taxon>Multicrustacea</taxon>
        <taxon>Malacostraca</taxon>
        <taxon>Eumalacostraca</taxon>
        <taxon>Eucarida</taxon>
        <taxon>Decapoda</taxon>
        <taxon>Pleocyemata</taxon>
        <taxon>Anomura</taxon>
        <taxon>Galatheoidea</taxon>
        <taxon>Porcellanidae</taxon>
        <taxon>Petrolisthes</taxon>
    </lineage>
</organism>
<feature type="compositionally biased region" description="Low complexity" evidence="1">
    <location>
        <begin position="280"/>
        <end position="298"/>
    </location>
</feature>
<evidence type="ECO:0000313" key="2">
    <source>
        <dbReference type="EMBL" id="KAK3850891.1"/>
    </source>
</evidence>
<feature type="compositionally biased region" description="Basic and acidic residues" evidence="1">
    <location>
        <begin position="318"/>
        <end position="338"/>
    </location>
</feature>
<feature type="region of interest" description="Disordered" evidence="1">
    <location>
        <begin position="103"/>
        <end position="159"/>
    </location>
</feature>
<feature type="compositionally biased region" description="Acidic residues" evidence="1">
    <location>
        <begin position="364"/>
        <end position="377"/>
    </location>
</feature>
<feature type="compositionally biased region" description="Basic and acidic residues" evidence="1">
    <location>
        <begin position="351"/>
        <end position="363"/>
    </location>
</feature>
<feature type="region of interest" description="Disordered" evidence="1">
    <location>
        <begin position="233"/>
        <end position="403"/>
    </location>
</feature>
<feature type="compositionally biased region" description="Low complexity" evidence="1">
    <location>
        <begin position="572"/>
        <end position="591"/>
    </location>
</feature>